<dbReference type="InterPro" id="IPR009000">
    <property type="entry name" value="Transl_B-barrel_sf"/>
</dbReference>
<keyword evidence="1 5" id="KW-0963">Cytoplasm</keyword>
<dbReference type="Gene3D" id="2.40.30.60">
    <property type="entry name" value="RimM"/>
    <property type="match status" value="1"/>
</dbReference>
<dbReference type="GO" id="GO:0005737">
    <property type="term" value="C:cytoplasm"/>
    <property type="evidence" value="ECO:0007669"/>
    <property type="project" value="UniProtKB-SubCell"/>
</dbReference>
<dbReference type="PANTHER" id="PTHR33692">
    <property type="entry name" value="RIBOSOME MATURATION FACTOR RIMM"/>
    <property type="match status" value="1"/>
</dbReference>
<evidence type="ECO:0000256" key="4">
    <source>
        <dbReference type="ARBA" id="ARBA00023186"/>
    </source>
</evidence>
<dbReference type="GO" id="GO:0006364">
    <property type="term" value="P:rRNA processing"/>
    <property type="evidence" value="ECO:0007669"/>
    <property type="project" value="UniProtKB-UniRule"/>
</dbReference>
<evidence type="ECO:0000313" key="9">
    <source>
        <dbReference type="Proteomes" id="UP001199296"/>
    </source>
</evidence>
<keyword evidence="2 5" id="KW-0690">Ribosome biogenesis</keyword>
<dbReference type="SUPFAM" id="SSF50447">
    <property type="entry name" value="Translation proteins"/>
    <property type="match status" value="1"/>
</dbReference>
<evidence type="ECO:0000259" key="7">
    <source>
        <dbReference type="Pfam" id="PF24986"/>
    </source>
</evidence>
<feature type="domain" description="Ribosome maturation factor RimM PRC barrel" evidence="7">
    <location>
        <begin position="104"/>
        <end position="166"/>
    </location>
</feature>
<keyword evidence="3 5" id="KW-0698">rRNA processing</keyword>
<dbReference type="Pfam" id="PF01782">
    <property type="entry name" value="RimM"/>
    <property type="match status" value="1"/>
</dbReference>
<keyword evidence="9" id="KW-1185">Reference proteome</keyword>
<dbReference type="HAMAP" id="MF_00014">
    <property type="entry name" value="Ribosome_mat_RimM"/>
    <property type="match status" value="1"/>
</dbReference>
<organism evidence="8 9">
    <name type="scientific">Halanaerobium polyolivorans</name>
    <dbReference type="NCBI Taxonomy" id="2886943"/>
    <lineage>
        <taxon>Bacteria</taxon>
        <taxon>Bacillati</taxon>
        <taxon>Bacillota</taxon>
        <taxon>Clostridia</taxon>
        <taxon>Halanaerobiales</taxon>
        <taxon>Halanaerobiaceae</taxon>
        <taxon>Halanaerobium</taxon>
    </lineage>
</organism>
<dbReference type="SUPFAM" id="SSF50346">
    <property type="entry name" value="PRC-barrel domain"/>
    <property type="match status" value="1"/>
</dbReference>
<comment type="function">
    <text evidence="5">An accessory protein needed during the final step in the assembly of 30S ribosomal subunit, possibly for assembly of the head region. Essential for efficient processing of 16S rRNA. May be needed both before and after RbfA during the maturation of 16S rRNA. It has affinity for free ribosomal 30S subunits but not for 70S ribosomes.</text>
</comment>
<comment type="similarity">
    <text evidence="5">Belongs to the RimM family.</text>
</comment>
<dbReference type="GO" id="GO:0042274">
    <property type="term" value="P:ribosomal small subunit biogenesis"/>
    <property type="evidence" value="ECO:0007669"/>
    <property type="project" value="UniProtKB-UniRule"/>
</dbReference>
<reference evidence="8 9" key="1">
    <citation type="submission" date="2021-10" db="EMBL/GenBank/DDBJ databases">
        <authorList>
            <person name="Grouzdev D.S."/>
            <person name="Pantiukh K.S."/>
            <person name="Krutkina M.S."/>
        </authorList>
    </citation>
    <scope>NUCLEOTIDE SEQUENCE [LARGE SCALE GENOMIC DNA]</scope>
    <source>
        <strain evidence="8 9">Z-7514</strain>
    </source>
</reference>
<dbReference type="PANTHER" id="PTHR33692:SF1">
    <property type="entry name" value="RIBOSOME MATURATION FACTOR RIMM"/>
    <property type="match status" value="1"/>
</dbReference>
<dbReference type="InterPro" id="IPR002676">
    <property type="entry name" value="RimM_N"/>
</dbReference>
<evidence type="ECO:0000256" key="1">
    <source>
        <dbReference type="ARBA" id="ARBA00022490"/>
    </source>
</evidence>
<dbReference type="InterPro" id="IPR011033">
    <property type="entry name" value="PRC_barrel-like_sf"/>
</dbReference>
<protein>
    <recommendedName>
        <fullName evidence="5">Ribosome maturation factor RimM</fullName>
    </recommendedName>
</protein>
<evidence type="ECO:0000256" key="2">
    <source>
        <dbReference type="ARBA" id="ARBA00022517"/>
    </source>
</evidence>
<dbReference type="InterPro" id="IPR011961">
    <property type="entry name" value="RimM"/>
</dbReference>
<evidence type="ECO:0000313" key="8">
    <source>
        <dbReference type="EMBL" id="MCC3143799.1"/>
    </source>
</evidence>
<dbReference type="InterPro" id="IPR036976">
    <property type="entry name" value="RimM_N_sf"/>
</dbReference>
<dbReference type="GO" id="GO:0043022">
    <property type="term" value="F:ribosome binding"/>
    <property type="evidence" value="ECO:0007669"/>
    <property type="project" value="InterPro"/>
</dbReference>
<dbReference type="Gene3D" id="2.30.30.240">
    <property type="entry name" value="PRC-barrel domain"/>
    <property type="match status" value="1"/>
</dbReference>
<evidence type="ECO:0000259" key="6">
    <source>
        <dbReference type="Pfam" id="PF01782"/>
    </source>
</evidence>
<accession>A0AAW4WYP0</accession>
<name>A0AAW4WYP0_9FIRM</name>
<dbReference type="Pfam" id="PF24986">
    <property type="entry name" value="PRC_RimM"/>
    <property type="match status" value="1"/>
</dbReference>
<dbReference type="GO" id="GO:0005840">
    <property type="term" value="C:ribosome"/>
    <property type="evidence" value="ECO:0007669"/>
    <property type="project" value="InterPro"/>
</dbReference>
<comment type="caution">
    <text evidence="8">The sequence shown here is derived from an EMBL/GenBank/DDBJ whole genome shotgun (WGS) entry which is preliminary data.</text>
</comment>
<dbReference type="EMBL" id="JAJFAT010000001">
    <property type="protein sequence ID" value="MCC3143799.1"/>
    <property type="molecule type" value="Genomic_DNA"/>
</dbReference>
<sequence>MIKLEDKYIEIGKITRYQGNKGEVRVMPSTDIPERFFELESVFLQKADEFYQLEIEYIRFHKQFVVIKFFGIDSIAEAEELKNSQVLIVESEKYLLPEDSYYVDDLIGCEVYLSDNNYLGKVIEVVDTSGTDIILVKGKAKEYMLPASREMIVEIDLEAEKIIYNPIPGLLEL</sequence>
<evidence type="ECO:0000256" key="3">
    <source>
        <dbReference type="ARBA" id="ARBA00022552"/>
    </source>
</evidence>
<dbReference type="InterPro" id="IPR056792">
    <property type="entry name" value="PRC_RimM"/>
</dbReference>
<dbReference type="AlphaFoldDB" id="A0AAW4WYP0"/>
<comment type="subcellular location">
    <subcellularLocation>
        <location evidence="5">Cytoplasm</location>
    </subcellularLocation>
</comment>
<comment type="subunit">
    <text evidence="5">Binds ribosomal protein uS19.</text>
</comment>
<dbReference type="Proteomes" id="UP001199296">
    <property type="component" value="Unassembled WGS sequence"/>
</dbReference>
<dbReference type="RefSeq" id="WP_229343019.1">
    <property type="nucleotide sequence ID" value="NZ_JAJFAT010000001.1"/>
</dbReference>
<keyword evidence="4 5" id="KW-0143">Chaperone</keyword>
<evidence type="ECO:0000256" key="5">
    <source>
        <dbReference type="HAMAP-Rule" id="MF_00014"/>
    </source>
</evidence>
<feature type="domain" description="RimM N-terminal" evidence="6">
    <location>
        <begin position="11"/>
        <end position="91"/>
    </location>
</feature>
<dbReference type="NCBIfam" id="TIGR02273">
    <property type="entry name" value="16S_RimM"/>
    <property type="match status" value="1"/>
</dbReference>
<gene>
    <name evidence="5 8" type="primary">rimM</name>
    <name evidence="8" type="ORF">LJ207_00470</name>
</gene>
<comment type="domain">
    <text evidence="5">The PRC barrel domain binds ribosomal protein uS19.</text>
</comment>
<proteinExistence type="inferred from homology"/>